<keyword evidence="2" id="KW-1185">Reference proteome</keyword>
<dbReference type="EMBL" id="CABIJS010000111">
    <property type="protein sequence ID" value="VUZ43484.1"/>
    <property type="molecule type" value="Genomic_DNA"/>
</dbReference>
<reference evidence="1 2" key="1">
    <citation type="submission" date="2019-07" db="EMBL/GenBank/DDBJ databases">
        <authorList>
            <person name="Jastrzebski P J."/>
            <person name="Paukszto L."/>
            <person name="Jastrzebski P J."/>
        </authorList>
    </citation>
    <scope>NUCLEOTIDE SEQUENCE [LARGE SCALE GENOMIC DNA]</scope>
    <source>
        <strain evidence="1 2">WMS-il1</strain>
    </source>
</reference>
<sequence>FQFTLQVNVGAVRPSLLGVITIYNIGTQQNSDRLIVFLVPSTTRSVLTRTPSF</sequence>
<accession>A0A564YAC5</accession>
<proteinExistence type="predicted"/>
<evidence type="ECO:0000313" key="1">
    <source>
        <dbReference type="EMBL" id="VUZ43484.1"/>
    </source>
</evidence>
<feature type="non-terminal residue" evidence="1">
    <location>
        <position position="1"/>
    </location>
</feature>
<dbReference type="AlphaFoldDB" id="A0A564YAC5"/>
<dbReference type="Proteomes" id="UP000321570">
    <property type="component" value="Unassembled WGS sequence"/>
</dbReference>
<name>A0A564YAC5_HYMDI</name>
<organism evidence="1 2">
    <name type="scientific">Hymenolepis diminuta</name>
    <name type="common">Rat tapeworm</name>
    <dbReference type="NCBI Taxonomy" id="6216"/>
    <lineage>
        <taxon>Eukaryota</taxon>
        <taxon>Metazoa</taxon>
        <taxon>Spiralia</taxon>
        <taxon>Lophotrochozoa</taxon>
        <taxon>Platyhelminthes</taxon>
        <taxon>Cestoda</taxon>
        <taxon>Eucestoda</taxon>
        <taxon>Cyclophyllidea</taxon>
        <taxon>Hymenolepididae</taxon>
        <taxon>Hymenolepis</taxon>
    </lineage>
</organism>
<evidence type="ECO:0000313" key="2">
    <source>
        <dbReference type="Proteomes" id="UP000321570"/>
    </source>
</evidence>
<gene>
    <name evidence="1" type="ORF">WMSIL1_LOCUS3582</name>
</gene>
<protein>
    <submittedName>
        <fullName evidence="1">Uncharacterized protein</fullName>
    </submittedName>
</protein>